<dbReference type="EMBL" id="JAEFBK010000006">
    <property type="protein sequence ID" value="KAG7591122.1"/>
    <property type="molecule type" value="Genomic_DNA"/>
</dbReference>
<dbReference type="Pfam" id="PF01936">
    <property type="entry name" value="NYN"/>
    <property type="match status" value="1"/>
</dbReference>
<sequence length="282" mass="32086">MMEPPTTIEAAEAAILVYWDMKMCPLPDDYDASRVGQIIERKLRQFGYNGPITITAVGILDGVPERALEALLSSGISLYNAPYGTKDVARLALWSRYDFPPPGNLMVISRPPEAAVILDSLSKRGYNTISPFPLAYSHPEDDAKDLWENFLLADTWPLEEDKCTKTGQSWVCGVCDDDIPGRGFQDFITHLSTQKHKLEIPLWHSYEPDEPDELGFKKRATGAQWRIAHRASKKRPTRHGGKARSMMRALYMSHGRCTRRSRRALLVFRRKLFETSGFSRRR</sequence>
<name>A0A8T2BZK3_9BRAS</name>
<evidence type="ECO:0000313" key="3">
    <source>
        <dbReference type="Proteomes" id="UP000694240"/>
    </source>
</evidence>
<accession>A0A8T2BZK3</accession>
<dbReference type="GO" id="GO:0005777">
    <property type="term" value="C:peroxisome"/>
    <property type="evidence" value="ECO:0007669"/>
    <property type="project" value="InterPro"/>
</dbReference>
<dbReference type="GO" id="GO:0004540">
    <property type="term" value="F:RNA nuclease activity"/>
    <property type="evidence" value="ECO:0007669"/>
    <property type="project" value="InterPro"/>
</dbReference>
<proteinExistence type="predicted"/>
<reference evidence="2 3" key="1">
    <citation type="submission" date="2020-12" db="EMBL/GenBank/DDBJ databases">
        <title>Concerted genomic and epigenomic changes stabilize Arabidopsis allopolyploids.</title>
        <authorList>
            <person name="Chen Z."/>
        </authorList>
    </citation>
    <scope>NUCLEOTIDE SEQUENCE [LARGE SCALE GENOMIC DNA]</scope>
    <source>
        <strain evidence="2">Allo738</strain>
        <tissue evidence="2">Leaf</tissue>
    </source>
</reference>
<dbReference type="GO" id="GO:0010468">
    <property type="term" value="P:regulation of gene expression"/>
    <property type="evidence" value="ECO:0007669"/>
    <property type="project" value="InterPro"/>
</dbReference>
<protein>
    <submittedName>
        <fullName evidence="2">NYN domain limkain-b1-type</fullName>
    </submittedName>
</protein>
<evidence type="ECO:0000313" key="2">
    <source>
        <dbReference type="EMBL" id="KAG7591122.1"/>
    </source>
</evidence>
<dbReference type="InterPro" id="IPR024768">
    <property type="entry name" value="Marf1"/>
</dbReference>
<gene>
    <name evidence="2" type="ORF">ISN45_Aa01g001870</name>
</gene>
<dbReference type="PANTHER" id="PTHR14379:SF19">
    <property type="entry name" value="ENDONUCLEASE OR GLYCOSYL HYDROLASE-RELATED"/>
    <property type="match status" value="1"/>
</dbReference>
<keyword evidence="3" id="KW-1185">Reference proteome</keyword>
<comment type="caution">
    <text evidence="2">The sequence shown here is derived from an EMBL/GenBank/DDBJ whole genome shotgun (WGS) entry which is preliminary data.</text>
</comment>
<evidence type="ECO:0000259" key="1">
    <source>
        <dbReference type="Pfam" id="PF01936"/>
    </source>
</evidence>
<dbReference type="InterPro" id="IPR021139">
    <property type="entry name" value="NYN"/>
</dbReference>
<dbReference type="PANTHER" id="PTHR14379">
    <property type="entry name" value="LIMKAIN B LKAP"/>
    <property type="match status" value="1"/>
</dbReference>
<dbReference type="CDD" id="cd10910">
    <property type="entry name" value="PIN_limkain_b1_N_like"/>
    <property type="match status" value="1"/>
</dbReference>
<dbReference type="AlphaFoldDB" id="A0A8T2BZK3"/>
<organism evidence="2 3">
    <name type="scientific">Arabidopsis thaliana x Arabidopsis arenosa</name>
    <dbReference type="NCBI Taxonomy" id="1240361"/>
    <lineage>
        <taxon>Eukaryota</taxon>
        <taxon>Viridiplantae</taxon>
        <taxon>Streptophyta</taxon>
        <taxon>Embryophyta</taxon>
        <taxon>Tracheophyta</taxon>
        <taxon>Spermatophyta</taxon>
        <taxon>Magnoliopsida</taxon>
        <taxon>eudicotyledons</taxon>
        <taxon>Gunneridae</taxon>
        <taxon>Pentapetalae</taxon>
        <taxon>rosids</taxon>
        <taxon>malvids</taxon>
        <taxon>Brassicales</taxon>
        <taxon>Brassicaceae</taxon>
        <taxon>Camelineae</taxon>
        <taxon>Arabidopsis</taxon>
    </lineage>
</organism>
<feature type="domain" description="NYN" evidence="1">
    <location>
        <begin position="15"/>
        <end position="86"/>
    </location>
</feature>
<dbReference type="Proteomes" id="UP000694240">
    <property type="component" value="Chromosome 6"/>
</dbReference>